<proteinExistence type="predicted"/>
<name>A0A4P9Y5V0_9FUNG</name>
<dbReference type="AlphaFoldDB" id="A0A4P9Y5V0"/>
<evidence type="ECO:0000313" key="2">
    <source>
        <dbReference type="EMBL" id="RKP14416.1"/>
    </source>
</evidence>
<accession>A0A4P9Y5V0</accession>
<feature type="compositionally biased region" description="Basic residues" evidence="1">
    <location>
        <begin position="45"/>
        <end position="59"/>
    </location>
</feature>
<dbReference type="Proteomes" id="UP000267251">
    <property type="component" value="Unassembled WGS sequence"/>
</dbReference>
<feature type="region of interest" description="Disordered" evidence="1">
    <location>
        <begin position="38"/>
        <end position="100"/>
    </location>
</feature>
<organism evidence="2 3">
    <name type="scientific">Piptocephalis cylindrospora</name>
    <dbReference type="NCBI Taxonomy" id="1907219"/>
    <lineage>
        <taxon>Eukaryota</taxon>
        <taxon>Fungi</taxon>
        <taxon>Fungi incertae sedis</taxon>
        <taxon>Zoopagomycota</taxon>
        <taxon>Zoopagomycotina</taxon>
        <taxon>Zoopagomycetes</taxon>
        <taxon>Zoopagales</taxon>
        <taxon>Piptocephalidaceae</taxon>
        <taxon>Piptocephalis</taxon>
    </lineage>
</organism>
<protein>
    <submittedName>
        <fullName evidence="2">Uncharacterized protein</fullName>
    </submittedName>
</protein>
<keyword evidence="3" id="KW-1185">Reference proteome</keyword>
<reference evidence="3" key="1">
    <citation type="journal article" date="2018" name="Nat. Microbiol.">
        <title>Leveraging single-cell genomics to expand the fungal tree of life.</title>
        <authorList>
            <person name="Ahrendt S.R."/>
            <person name="Quandt C.A."/>
            <person name="Ciobanu D."/>
            <person name="Clum A."/>
            <person name="Salamov A."/>
            <person name="Andreopoulos B."/>
            <person name="Cheng J.F."/>
            <person name="Woyke T."/>
            <person name="Pelin A."/>
            <person name="Henrissat B."/>
            <person name="Reynolds N.K."/>
            <person name="Benny G.L."/>
            <person name="Smith M.E."/>
            <person name="James T.Y."/>
            <person name="Grigoriev I.V."/>
        </authorList>
    </citation>
    <scope>NUCLEOTIDE SEQUENCE [LARGE SCALE GENOMIC DNA]</scope>
</reference>
<dbReference type="EMBL" id="KZ987838">
    <property type="protein sequence ID" value="RKP14416.1"/>
    <property type="molecule type" value="Genomic_DNA"/>
</dbReference>
<feature type="compositionally biased region" description="Basic and acidic residues" evidence="1">
    <location>
        <begin position="60"/>
        <end position="92"/>
    </location>
</feature>
<evidence type="ECO:0000313" key="3">
    <source>
        <dbReference type="Proteomes" id="UP000267251"/>
    </source>
</evidence>
<sequence>MVVWTDACGKDVHSDRMVLKGRDERERVGDPMLTRVKALTSRISGKGKGKHTRNHQSRVKKGERERKGGRERGVKEEEDRETRQRTKGERMRRGWSGPEGQGSLILSPLLAGWPNQSLLGDRIRRAAVDTHTHVDAHIERERGHRVSQGRARTHIQVLCLKDRRESMREDGEGDALYTRMPFHWGTQKLEKGDDYFTYLCH</sequence>
<evidence type="ECO:0000256" key="1">
    <source>
        <dbReference type="SAM" id="MobiDB-lite"/>
    </source>
</evidence>
<gene>
    <name evidence="2" type="ORF">BJ684DRAFT_15260</name>
</gene>